<evidence type="ECO:0000256" key="6">
    <source>
        <dbReference type="ARBA" id="ARBA00023139"/>
    </source>
</evidence>
<dbReference type="Gene3D" id="3.30.300.210">
    <property type="entry name" value="Nutrient germinant receptor protein C, domain 3"/>
    <property type="match status" value="1"/>
</dbReference>
<evidence type="ECO:0000256" key="1">
    <source>
        <dbReference type="ARBA" id="ARBA00004635"/>
    </source>
</evidence>
<keyword evidence="5" id="KW-0472">Membrane</keyword>
<dbReference type="Pfam" id="PF25198">
    <property type="entry name" value="Spore_GerAC_N"/>
    <property type="match status" value="1"/>
</dbReference>
<keyword evidence="7" id="KW-0449">Lipoprotein</keyword>
<evidence type="ECO:0000313" key="11">
    <source>
        <dbReference type="Proteomes" id="UP001596047"/>
    </source>
</evidence>
<dbReference type="PROSITE" id="PS51257">
    <property type="entry name" value="PROKAR_LIPOPROTEIN"/>
    <property type="match status" value="1"/>
</dbReference>
<evidence type="ECO:0000256" key="4">
    <source>
        <dbReference type="ARBA" id="ARBA00022729"/>
    </source>
</evidence>
<dbReference type="RefSeq" id="WP_379190561.1">
    <property type="nucleotide sequence ID" value="NZ_JBHSOW010000083.1"/>
</dbReference>
<dbReference type="PANTHER" id="PTHR35789:SF1">
    <property type="entry name" value="SPORE GERMINATION PROTEIN B3"/>
    <property type="match status" value="1"/>
</dbReference>
<evidence type="ECO:0000256" key="7">
    <source>
        <dbReference type="ARBA" id="ARBA00023288"/>
    </source>
</evidence>
<protein>
    <submittedName>
        <fullName evidence="10">Ger(X)C family spore germination protein</fullName>
    </submittedName>
</protein>
<sequence length="401" mass="44842">MTRKAGILCILILLSLFFSGCWNRRELNEIAIAVAIGIDKAGDDQYRLSVQVVDPGQVAHSVGGVGDQAVVTLYTISGKTIFEALRKMTTISPRRIFLSHLHVLVIGEEMAREGIAKPLDFISRNNEVRTDFFIIAAKGTTAENVLNVLTPIEKIPSNYMFSSLERSEKEWAPTATITLDELLANLMTKGRHPVLTAVEVIGNPESGTDNSNVEKIKPPTMLKYSELGVFKKDRLIGWLSEEKSKGYSYIRDRVVSTIGIVRCPGGGSASMEVVDVDTKVKGRVENGKPAIDVNIRIEQRVGEFTCTMDLTKPETIQKLNKLSNKRVEEVVRSSVNTVQRTFKVDIFGFGDAVHRADPKAWKKLEPQWDKLFPKLTVRIKSNVQTRETGTVKNYFMKQREE</sequence>
<evidence type="ECO:0000259" key="9">
    <source>
        <dbReference type="Pfam" id="PF25198"/>
    </source>
</evidence>
<proteinExistence type="inferred from homology"/>
<feature type="domain" description="Spore germination protein N-terminal" evidence="9">
    <location>
        <begin position="23"/>
        <end position="199"/>
    </location>
</feature>
<dbReference type="InterPro" id="IPR046953">
    <property type="entry name" value="Spore_GerAC-like_C"/>
</dbReference>
<evidence type="ECO:0000259" key="8">
    <source>
        <dbReference type="Pfam" id="PF05504"/>
    </source>
</evidence>
<dbReference type="Proteomes" id="UP001596047">
    <property type="component" value="Unassembled WGS sequence"/>
</dbReference>
<gene>
    <name evidence="10" type="ORF">ACFPYJ_22955</name>
</gene>
<keyword evidence="11" id="KW-1185">Reference proteome</keyword>
<evidence type="ECO:0000256" key="3">
    <source>
        <dbReference type="ARBA" id="ARBA00022544"/>
    </source>
</evidence>
<keyword evidence="6" id="KW-0564">Palmitate</keyword>
<evidence type="ECO:0000256" key="5">
    <source>
        <dbReference type="ARBA" id="ARBA00023136"/>
    </source>
</evidence>
<keyword evidence="4" id="KW-0732">Signal</keyword>
<dbReference type="Gene3D" id="6.20.190.10">
    <property type="entry name" value="Nutrient germinant receptor protein C, domain 1"/>
    <property type="match status" value="1"/>
</dbReference>
<dbReference type="InterPro" id="IPR057336">
    <property type="entry name" value="GerAC_N"/>
</dbReference>
<accession>A0ABW0W199</accession>
<evidence type="ECO:0000256" key="2">
    <source>
        <dbReference type="ARBA" id="ARBA00007886"/>
    </source>
</evidence>
<comment type="subcellular location">
    <subcellularLocation>
        <location evidence="1">Membrane</location>
        <topology evidence="1">Lipid-anchor</topology>
    </subcellularLocation>
</comment>
<dbReference type="EMBL" id="JBHSOW010000083">
    <property type="protein sequence ID" value="MFC5651927.1"/>
    <property type="molecule type" value="Genomic_DNA"/>
</dbReference>
<dbReference type="InterPro" id="IPR038501">
    <property type="entry name" value="Spore_GerAC_C_sf"/>
</dbReference>
<dbReference type="InterPro" id="IPR008844">
    <property type="entry name" value="Spore_GerAC-like"/>
</dbReference>
<dbReference type="PANTHER" id="PTHR35789">
    <property type="entry name" value="SPORE GERMINATION PROTEIN B3"/>
    <property type="match status" value="1"/>
</dbReference>
<evidence type="ECO:0000313" key="10">
    <source>
        <dbReference type="EMBL" id="MFC5651927.1"/>
    </source>
</evidence>
<feature type="domain" description="Spore germination GerAC-like C-terminal" evidence="8">
    <location>
        <begin position="226"/>
        <end position="389"/>
    </location>
</feature>
<reference evidence="11" key="1">
    <citation type="journal article" date="2019" name="Int. J. Syst. Evol. Microbiol.">
        <title>The Global Catalogue of Microorganisms (GCM) 10K type strain sequencing project: providing services to taxonomists for standard genome sequencing and annotation.</title>
        <authorList>
            <consortium name="The Broad Institute Genomics Platform"/>
            <consortium name="The Broad Institute Genome Sequencing Center for Infectious Disease"/>
            <person name="Wu L."/>
            <person name="Ma J."/>
        </authorList>
    </citation>
    <scope>NUCLEOTIDE SEQUENCE [LARGE SCALE GENOMIC DNA]</scope>
    <source>
        <strain evidence="11">CGMCC 1.3240</strain>
    </source>
</reference>
<organism evidence="10 11">
    <name type="scientific">Paenibacillus solisilvae</name>
    <dbReference type="NCBI Taxonomy" id="2486751"/>
    <lineage>
        <taxon>Bacteria</taxon>
        <taxon>Bacillati</taxon>
        <taxon>Bacillota</taxon>
        <taxon>Bacilli</taxon>
        <taxon>Bacillales</taxon>
        <taxon>Paenibacillaceae</taxon>
        <taxon>Paenibacillus</taxon>
    </lineage>
</organism>
<name>A0ABW0W199_9BACL</name>
<comment type="similarity">
    <text evidence="2">Belongs to the GerABKC lipoprotein family.</text>
</comment>
<dbReference type="Pfam" id="PF05504">
    <property type="entry name" value="Spore_GerAC"/>
    <property type="match status" value="1"/>
</dbReference>
<keyword evidence="3" id="KW-0309">Germination</keyword>
<comment type="caution">
    <text evidence="10">The sequence shown here is derived from an EMBL/GenBank/DDBJ whole genome shotgun (WGS) entry which is preliminary data.</text>
</comment>
<dbReference type="NCBIfam" id="TIGR02887">
    <property type="entry name" value="spore_ger_x_C"/>
    <property type="match status" value="1"/>
</dbReference>